<feature type="transmembrane region" description="Helical" evidence="1">
    <location>
        <begin position="414"/>
        <end position="435"/>
    </location>
</feature>
<feature type="transmembrane region" description="Helical" evidence="1">
    <location>
        <begin position="320"/>
        <end position="340"/>
    </location>
</feature>
<protein>
    <submittedName>
        <fullName evidence="2">Uncharacterized protein</fullName>
    </submittedName>
</protein>
<feature type="transmembrane region" description="Helical" evidence="1">
    <location>
        <begin position="352"/>
        <end position="372"/>
    </location>
</feature>
<feature type="transmembrane region" description="Helical" evidence="1">
    <location>
        <begin position="246"/>
        <end position="265"/>
    </location>
</feature>
<feature type="transmembrane region" description="Helical" evidence="1">
    <location>
        <begin position="28"/>
        <end position="48"/>
    </location>
</feature>
<feature type="transmembrane region" description="Helical" evidence="1">
    <location>
        <begin position="74"/>
        <end position="92"/>
    </location>
</feature>
<keyword evidence="1" id="KW-0812">Transmembrane</keyword>
<dbReference type="NCBIfam" id="NF045937">
    <property type="entry name" value="MSC_0624_12TM"/>
    <property type="match status" value="1"/>
</dbReference>
<keyword evidence="1" id="KW-1133">Transmembrane helix</keyword>
<proteinExistence type="predicted"/>
<dbReference type="KEGG" id="mpu:MYPU_5030"/>
<feature type="transmembrane region" description="Helical" evidence="1">
    <location>
        <begin position="157"/>
        <end position="177"/>
    </location>
</feature>
<evidence type="ECO:0000313" key="3">
    <source>
        <dbReference type="Proteomes" id="UP000000528"/>
    </source>
</evidence>
<evidence type="ECO:0000256" key="1">
    <source>
        <dbReference type="SAM" id="Phobius"/>
    </source>
</evidence>
<feature type="transmembrane region" description="Helical" evidence="1">
    <location>
        <begin position="285"/>
        <end position="305"/>
    </location>
</feature>
<dbReference type="BioCyc" id="MPUL272635:G1GT6-508-MONOMER"/>
<accession>Q98Q65</accession>
<gene>
    <name evidence="2" type="ordered locus">MYPU_5030</name>
</gene>
<keyword evidence="3" id="KW-1185">Reference proteome</keyword>
<dbReference type="HOGENOM" id="CLU_041656_0_0_14"/>
<feature type="transmembrane region" description="Helical" evidence="1">
    <location>
        <begin position="189"/>
        <end position="215"/>
    </location>
</feature>
<dbReference type="PIR" id="G90574">
    <property type="entry name" value="G90574"/>
</dbReference>
<sequence length="492" mass="57793">MQINNTISEKKIYSKHLILENKKLLLKFYKSTILVLFAICFILIFFLYEKTIFNATKDFDIPIFLNFKNLFDKQFNYVIFYKTFILIFVLVYSIKKNYSSVHFQRESIKNYWIWFLLYLSFSISSLALLIFFNPYNKINANSTIDVYASVAQSYFDLIYIFVPLIVLNIAYFLYLNFQNKKTNPIFFKSRWIGILSLISQIILFGLFYTFSYAFLKGPSIPGFLFHENKFYDYLVQIFEVKKTSNLLIMTFASLALLILLVLVNLQNIVFLMSKQFTNEYFKNQISLNMAIYAAVLIWFIRILFIKVDFSIVPGNYNLQWVYLLVQVAVLLALLVINIFLQYWNKKLSSSNLISILYLSFFTSLMWISYYLVTLFIDNPLQKNIHLLSTSLISAINVGFFVFKNKSSENHNMIFILIFLVSSITTLVFAGLQVILLNKQNYAFYAINSQISLDEIFVLVNIAFISLLFLVSFVKTIYIAARFQNKNMKTQSI</sequence>
<name>Q98Q65_MYCPU</name>
<keyword evidence="1" id="KW-0472">Membrane</keyword>
<evidence type="ECO:0000313" key="2">
    <source>
        <dbReference type="EMBL" id="CAC13676.1"/>
    </source>
</evidence>
<dbReference type="AlphaFoldDB" id="Q98Q65"/>
<feature type="transmembrane region" description="Helical" evidence="1">
    <location>
        <begin position="384"/>
        <end position="402"/>
    </location>
</feature>
<feature type="transmembrane region" description="Helical" evidence="1">
    <location>
        <begin position="112"/>
        <end position="132"/>
    </location>
</feature>
<dbReference type="RefSeq" id="WP_010925304.1">
    <property type="nucleotide sequence ID" value="NC_002771.1"/>
</dbReference>
<feature type="transmembrane region" description="Helical" evidence="1">
    <location>
        <begin position="455"/>
        <end position="480"/>
    </location>
</feature>
<organism evidence="3">
    <name type="scientific">Mycoplasmopsis pulmonis (strain UAB CTIP)</name>
    <name type="common">Mycoplasma pulmonis</name>
    <dbReference type="NCBI Taxonomy" id="272635"/>
    <lineage>
        <taxon>Bacteria</taxon>
        <taxon>Bacillati</taxon>
        <taxon>Mycoplasmatota</taxon>
        <taxon>Mycoplasmoidales</taxon>
        <taxon>Metamycoplasmataceae</taxon>
        <taxon>Mycoplasmopsis</taxon>
    </lineage>
</organism>
<dbReference type="eggNOG" id="ENOG5033PXC">
    <property type="taxonomic scope" value="Bacteria"/>
</dbReference>
<dbReference type="Proteomes" id="UP000000528">
    <property type="component" value="Chromosome"/>
</dbReference>
<dbReference type="EMBL" id="AL445564">
    <property type="protein sequence ID" value="CAC13676.1"/>
    <property type="molecule type" value="Genomic_DNA"/>
</dbReference>
<reference evidence="2 3" key="1">
    <citation type="journal article" date="2001" name="Nucleic Acids Res.">
        <title>The complete genome sequence of the murine respiratory pathogen Mycoplasma pulmonis.</title>
        <authorList>
            <person name="Chambaud I."/>
            <person name="Heilig R."/>
            <person name="Ferris S."/>
            <person name="Barbe V."/>
            <person name="Samson D."/>
            <person name="Galisson F."/>
            <person name="Moszer I."/>
            <person name="Dybvig K."/>
            <person name="Wroblewski H."/>
            <person name="Viari A."/>
            <person name="Rocha E.P.C."/>
            <person name="Blanchard A."/>
        </authorList>
    </citation>
    <scope>NUCLEOTIDE SEQUENCE [LARGE SCALE GENOMIC DNA]</scope>
    <source>
        <strain evidence="2 3">UAB CTIP</strain>
    </source>
</reference>
<dbReference type="STRING" id="272635.gene:17577105"/>